<dbReference type="RefSeq" id="WP_182848750.1">
    <property type="nucleotide sequence ID" value="NZ_JACJIA010000018.1"/>
</dbReference>
<evidence type="ECO:0000256" key="6">
    <source>
        <dbReference type="ARBA" id="ARBA00023136"/>
    </source>
</evidence>
<dbReference type="CDD" id="cd03228">
    <property type="entry name" value="ABCC_MRP_Like"/>
    <property type="match status" value="1"/>
</dbReference>
<feature type="transmembrane region" description="Helical" evidence="7">
    <location>
        <begin position="160"/>
        <end position="181"/>
    </location>
</feature>
<comment type="caution">
    <text evidence="10">The sequence shown here is derived from an EMBL/GenBank/DDBJ whole genome shotgun (WGS) entry which is preliminary data.</text>
</comment>
<dbReference type="EMBL" id="JACJIA010000018">
    <property type="protein sequence ID" value="MBA8956876.1"/>
    <property type="molecule type" value="Genomic_DNA"/>
</dbReference>
<sequence>MSGPVASLVVRTLLGEPRLLVRLVAWSAVEAAPAFAVAVAIARAIEDGFAAGRPGTGAAWLALLGAVWLAAAVGARQVILTVAELVEPFRDLLLTRVVTGALHRSTGGGRPPDAAAVARAGLQVELARDALAAVVTVVRSFVFTVVSVVLGLLALAPPTLLAVAPPFLAGLALFLLSLPALARRQRAYLLADERTAAATGELAAGLRDIVACGAEDRVGAAVARRVAAQAGEGRALARVTALRTAALSLGGWLPVVLLLAAAPWLLRNGAGPGVVVGALACVTQSLIPAFRGFVEGLGVSAVRLAVALDRVLETAPPPGPTPPRLPAPSDTTVRLRGVTAAYGPHAAPVIDRLDLTIPAGDHLAVVGPSGIGKSTLAALVTGMLTPRSGEVTVGGVPADRLPRAARVLIPQEAYVFEGTVRENLCYLADAPPDRVREAVAAVGADALVERLGGPHARLDPRTLSAGERQQIALARAWLAPAGLTVLDEATCHLDPAAEARAEAAFARRGGTLVVVAHRISSALRARRVLLMDGDRVWLGTHEELVRTAPPYAELVGRWRPPDRDPRPEAVP</sequence>
<dbReference type="InterPro" id="IPR036640">
    <property type="entry name" value="ABC1_TM_sf"/>
</dbReference>
<feature type="transmembrane region" description="Helical" evidence="7">
    <location>
        <begin position="244"/>
        <end position="266"/>
    </location>
</feature>
<dbReference type="Pfam" id="PF00005">
    <property type="entry name" value="ABC_tran"/>
    <property type="match status" value="1"/>
</dbReference>
<dbReference type="InterPro" id="IPR011527">
    <property type="entry name" value="ABC1_TM_dom"/>
</dbReference>
<protein>
    <submittedName>
        <fullName evidence="10">ATP-binding cassette subfamily C protein</fullName>
    </submittedName>
</protein>
<feature type="transmembrane region" description="Helical" evidence="7">
    <location>
        <begin position="20"/>
        <end position="45"/>
    </location>
</feature>
<evidence type="ECO:0000313" key="10">
    <source>
        <dbReference type="EMBL" id="MBA8956876.1"/>
    </source>
</evidence>
<reference evidence="10 11" key="1">
    <citation type="submission" date="2020-08" db="EMBL/GenBank/DDBJ databases">
        <title>Genomic Encyclopedia of Type Strains, Phase IV (KMG-IV): sequencing the most valuable type-strain genomes for metagenomic binning, comparative biology and taxonomic classification.</title>
        <authorList>
            <person name="Goeker M."/>
        </authorList>
    </citation>
    <scope>NUCLEOTIDE SEQUENCE [LARGE SCALE GENOMIC DNA]</scope>
    <source>
        <strain evidence="10 11">DSM 44197</strain>
    </source>
</reference>
<feature type="domain" description="ABC transporter" evidence="8">
    <location>
        <begin position="333"/>
        <end position="557"/>
    </location>
</feature>
<accession>A0A7W3QRN2</accession>
<comment type="subcellular location">
    <subcellularLocation>
        <location evidence="1">Cell membrane</location>
        <topology evidence="1">Multi-pass membrane protein</topology>
    </subcellularLocation>
</comment>
<dbReference type="Gene3D" id="3.40.50.300">
    <property type="entry name" value="P-loop containing nucleotide triphosphate hydrolases"/>
    <property type="match status" value="1"/>
</dbReference>
<feature type="domain" description="ABC transmembrane type-1" evidence="9">
    <location>
        <begin position="23"/>
        <end position="288"/>
    </location>
</feature>
<evidence type="ECO:0000259" key="9">
    <source>
        <dbReference type="PROSITE" id="PS50929"/>
    </source>
</evidence>
<keyword evidence="11" id="KW-1185">Reference proteome</keyword>
<dbReference type="SMART" id="SM00382">
    <property type="entry name" value="AAA"/>
    <property type="match status" value="1"/>
</dbReference>
<dbReference type="GO" id="GO:0034040">
    <property type="term" value="F:ATPase-coupled lipid transmembrane transporter activity"/>
    <property type="evidence" value="ECO:0007669"/>
    <property type="project" value="TreeGrafter"/>
</dbReference>
<dbReference type="AlphaFoldDB" id="A0A7W3QRN2"/>
<name>A0A7W3QRN2_ACTNM</name>
<keyword evidence="5 7" id="KW-1133">Transmembrane helix</keyword>
<evidence type="ECO:0000256" key="1">
    <source>
        <dbReference type="ARBA" id="ARBA00004651"/>
    </source>
</evidence>
<evidence type="ECO:0000256" key="7">
    <source>
        <dbReference type="SAM" id="Phobius"/>
    </source>
</evidence>
<evidence type="ECO:0000259" key="8">
    <source>
        <dbReference type="PROSITE" id="PS50893"/>
    </source>
</evidence>
<dbReference type="PROSITE" id="PS50893">
    <property type="entry name" value="ABC_TRANSPORTER_2"/>
    <property type="match status" value="1"/>
</dbReference>
<keyword evidence="6 7" id="KW-0472">Membrane</keyword>
<dbReference type="GO" id="GO:0016887">
    <property type="term" value="F:ATP hydrolysis activity"/>
    <property type="evidence" value="ECO:0007669"/>
    <property type="project" value="InterPro"/>
</dbReference>
<dbReference type="GO" id="GO:0140359">
    <property type="term" value="F:ABC-type transporter activity"/>
    <property type="evidence" value="ECO:0007669"/>
    <property type="project" value="InterPro"/>
</dbReference>
<evidence type="ECO:0000256" key="4">
    <source>
        <dbReference type="ARBA" id="ARBA00022840"/>
    </source>
</evidence>
<dbReference type="PANTHER" id="PTHR24221">
    <property type="entry name" value="ATP-BINDING CASSETTE SUB-FAMILY B"/>
    <property type="match status" value="1"/>
</dbReference>
<dbReference type="SUPFAM" id="SSF90123">
    <property type="entry name" value="ABC transporter transmembrane region"/>
    <property type="match status" value="1"/>
</dbReference>
<keyword evidence="4 10" id="KW-0067">ATP-binding</keyword>
<dbReference type="GO" id="GO:0005886">
    <property type="term" value="C:plasma membrane"/>
    <property type="evidence" value="ECO:0007669"/>
    <property type="project" value="UniProtKB-SubCell"/>
</dbReference>
<dbReference type="SUPFAM" id="SSF52540">
    <property type="entry name" value="P-loop containing nucleoside triphosphate hydrolases"/>
    <property type="match status" value="1"/>
</dbReference>
<gene>
    <name evidence="10" type="ORF">HNR61_008566</name>
</gene>
<evidence type="ECO:0000256" key="2">
    <source>
        <dbReference type="ARBA" id="ARBA00022692"/>
    </source>
</evidence>
<dbReference type="InterPro" id="IPR003439">
    <property type="entry name" value="ABC_transporter-like_ATP-bd"/>
</dbReference>
<keyword evidence="3" id="KW-0547">Nucleotide-binding</keyword>
<dbReference type="PANTHER" id="PTHR24221:SF654">
    <property type="entry name" value="ATP-BINDING CASSETTE SUB-FAMILY B MEMBER 6"/>
    <property type="match status" value="1"/>
</dbReference>
<evidence type="ECO:0000256" key="5">
    <source>
        <dbReference type="ARBA" id="ARBA00022989"/>
    </source>
</evidence>
<proteinExistence type="predicted"/>
<feature type="transmembrane region" description="Helical" evidence="7">
    <location>
        <begin position="57"/>
        <end position="75"/>
    </location>
</feature>
<dbReference type="PROSITE" id="PS50929">
    <property type="entry name" value="ABC_TM1F"/>
    <property type="match status" value="1"/>
</dbReference>
<dbReference type="Proteomes" id="UP000572680">
    <property type="component" value="Unassembled WGS sequence"/>
</dbReference>
<dbReference type="InterPro" id="IPR039421">
    <property type="entry name" value="Type_1_exporter"/>
</dbReference>
<dbReference type="GO" id="GO:0005524">
    <property type="term" value="F:ATP binding"/>
    <property type="evidence" value="ECO:0007669"/>
    <property type="project" value="UniProtKB-KW"/>
</dbReference>
<dbReference type="Gene3D" id="1.20.1560.10">
    <property type="entry name" value="ABC transporter type 1, transmembrane domain"/>
    <property type="match status" value="1"/>
</dbReference>
<evidence type="ECO:0000313" key="11">
    <source>
        <dbReference type="Proteomes" id="UP000572680"/>
    </source>
</evidence>
<evidence type="ECO:0000256" key="3">
    <source>
        <dbReference type="ARBA" id="ARBA00022741"/>
    </source>
</evidence>
<organism evidence="10 11">
    <name type="scientific">Actinomadura namibiensis</name>
    <dbReference type="NCBI Taxonomy" id="182080"/>
    <lineage>
        <taxon>Bacteria</taxon>
        <taxon>Bacillati</taxon>
        <taxon>Actinomycetota</taxon>
        <taxon>Actinomycetes</taxon>
        <taxon>Streptosporangiales</taxon>
        <taxon>Thermomonosporaceae</taxon>
        <taxon>Actinomadura</taxon>
    </lineage>
</organism>
<keyword evidence="2 7" id="KW-0812">Transmembrane</keyword>
<feature type="transmembrane region" description="Helical" evidence="7">
    <location>
        <begin position="130"/>
        <end position="154"/>
    </location>
</feature>
<dbReference type="InterPro" id="IPR003593">
    <property type="entry name" value="AAA+_ATPase"/>
</dbReference>
<dbReference type="InterPro" id="IPR027417">
    <property type="entry name" value="P-loop_NTPase"/>
</dbReference>